<feature type="domain" description="Knr4/Smi1-like" evidence="1">
    <location>
        <begin position="178"/>
        <end position="313"/>
    </location>
</feature>
<dbReference type="InterPro" id="IPR037883">
    <property type="entry name" value="Knr4/Smi1-like_sf"/>
</dbReference>
<dbReference type="Gene3D" id="3.40.1580.10">
    <property type="entry name" value="SMI1/KNR4-like"/>
    <property type="match status" value="2"/>
</dbReference>
<feature type="domain" description="Knr4/Smi1-like" evidence="1">
    <location>
        <begin position="10"/>
        <end position="151"/>
    </location>
</feature>
<evidence type="ECO:0000259" key="1">
    <source>
        <dbReference type="SMART" id="SM00860"/>
    </source>
</evidence>
<sequence>MLEWKYAELPVDRLSIEKVEKEWGVTFPEAYVECVMKGNGGLPKMNGKNCVFTYIKEGEEEEDNFYYLHRYDVDSKTRHILKRYENIQDRLPDRVYPFADTILGYNLCFDYRQSTEEPGVVLWHYKVDWFAEKPEDAVFFVADSFDSFLSSLTEFEDEWETEDMPEPERIPWTCVQGEINRSMVDEVEEAWGVTFPEDYVTCLLAKEEKPVPQRFTYYQEGEEKTADLDCLVPFDPGEAYAMQKLYRKRQGELPQGVYPFAESTELWEYLCFDYRELSSEPRVLFLISQDADREETEKGLFPVAASFAELVKSLS</sequence>
<gene>
    <name evidence="2" type="ORF">GXN76_00640</name>
</gene>
<evidence type="ECO:0000313" key="2">
    <source>
        <dbReference type="EMBL" id="QKG83110.1"/>
    </source>
</evidence>
<dbReference type="SMART" id="SM00860">
    <property type="entry name" value="SMI1_KNR4"/>
    <property type="match status" value="2"/>
</dbReference>
<keyword evidence="3" id="KW-1185">Reference proteome</keyword>
<dbReference type="InterPro" id="IPR018958">
    <property type="entry name" value="Knr4/Smi1-like_dom"/>
</dbReference>
<dbReference type="SUPFAM" id="SSF160631">
    <property type="entry name" value="SMI1/KNR4-like"/>
    <property type="match status" value="2"/>
</dbReference>
<proteinExistence type="predicted"/>
<dbReference type="RefSeq" id="WP_173219227.1">
    <property type="nucleotide sequence ID" value="NZ_CP048104.1"/>
</dbReference>
<organism evidence="2 3">
    <name type="scientific">Kroppenstedtia pulmonis</name>
    <dbReference type="NCBI Taxonomy" id="1380685"/>
    <lineage>
        <taxon>Bacteria</taxon>
        <taxon>Bacillati</taxon>
        <taxon>Bacillota</taxon>
        <taxon>Bacilli</taxon>
        <taxon>Bacillales</taxon>
        <taxon>Thermoactinomycetaceae</taxon>
        <taxon>Kroppenstedtia</taxon>
    </lineage>
</organism>
<dbReference type="AlphaFoldDB" id="A0A7D4BHR9"/>
<dbReference type="EMBL" id="CP048104">
    <property type="protein sequence ID" value="QKG83110.1"/>
    <property type="molecule type" value="Genomic_DNA"/>
</dbReference>
<protein>
    <recommendedName>
        <fullName evidence="1">Knr4/Smi1-like domain-containing protein</fullName>
    </recommendedName>
</protein>
<reference evidence="2 3" key="1">
    <citation type="submission" date="2020-01" db="EMBL/GenBank/DDBJ databases">
        <authorList>
            <person name="Gulvik C.A."/>
            <person name="Batra D.G."/>
        </authorList>
    </citation>
    <scope>NUCLEOTIDE SEQUENCE [LARGE SCALE GENOMIC DNA]</scope>
    <source>
        <strain evidence="2 3">W9323</strain>
    </source>
</reference>
<dbReference type="KEGG" id="kpul:GXN76_00640"/>
<name>A0A7D4BHR9_9BACL</name>
<dbReference type="Pfam" id="PF09346">
    <property type="entry name" value="SMI1_KNR4"/>
    <property type="match status" value="1"/>
</dbReference>
<accession>A0A7D4BHR9</accession>
<dbReference type="Proteomes" id="UP000503088">
    <property type="component" value="Chromosome"/>
</dbReference>
<dbReference type="Pfam" id="PF14568">
    <property type="entry name" value="SUKH_6"/>
    <property type="match status" value="1"/>
</dbReference>
<evidence type="ECO:0000313" key="3">
    <source>
        <dbReference type="Proteomes" id="UP000503088"/>
    </source>
</evidence>